<reference evidence="2" key="1">
    <citation type="submission" date="2021-02" db="EMBL/GenBank/DDBJ databases">
        <authorList>
            <person name="Dougan E. K."/>
            <person name="Rhodes N."/>
            <person name="Thang M."/>
            <person name="Chan C."/>
        </authorList>
    </citation>
    <scope>NUCLEOTIDE SEQUENCE</scope>
</reference>
<evidence type="ECO:0000313" key="3">
    <source>
        <dbReference type="Proteomes" id="UP000654075"/>
    </source>
</evidence>
<dbReference type="AlphaFoldDB" id="A0A813ERW1"/>
<feature type="domain" description="GST N-terminal" evidence="1">
    <location>
        <begin position="48"/>
        <end position="125"/>
    </location>
</feature>
<protein>
    <recommendedName>
        <fullName evidence="1">GST N-terminal domain-containing protein</fullName>
    </recommendedName>
</protein>
<evidence type="ECO:0000259" key="1">
    <source>
        <dbReference type="Pfam" id="PF13417"/>
    </source>
</evidence>
<dbReference type="InterPro" id="IPR036282">
    <property type="entry name" value="Glutathione-S-Trfase_C_sf"/>
</dbReference>
<name>A0A813ERW1_POLGL</name>
<accession>A0A813ERW1</accession>
<keyword evidence="3" id="KW-1185">Reference proteome</keyword>
<dbReference type="Proteomes" id="UP000654075">
    <property type="component" value="Unassembled WGS sequence"/>
</dbReference>
<dbReference type="SUPFAM" id="SSF52833">
    <property type="entry name" value="Thioredoxin-like"/>
    <property type="match status" value="1"/>
</dbReference>
<sequence>MLKGDGDASCVLQWLLAVNGVGAKRRSETTVKLERSLDSPLASGSIRLYSWQLSYFSGKVRGYLRYKARLCNIGFDEVVASPAVVAEVLLPSTGSSDVPQVQLPDGRMLQDSKELIDAVELLYTEAPVMPPLGCPRQRLACQLIELLGDEWLLVPAYHWRWAYSGDGSASQRMPAFMRPLPNHREHNQELGVKRGMRVLGVTECTVLQILENHFGHHPFILGGRPSAADFGLLGPLYAHLYRDGAAFVTGDPVPGAMLRSDFPRVVAWCERLHDGGAIAGGTVSDLGLSQDWLPRDEVPETVLPLLQVFFCEMWPVLQSSCKKLEEYLRSPWFAVAAASAACLGHRGPSVPGSACHLTAWAVPEIPRACAW</sequence>
<dbReference type="OrthoDB" id="420179at2759"/>
<dbReference type="SUPFAM" id="SSF47616">
    <property type="entry name" value="GST C-terminal domain-like"/>
    <property type="match status" value="1"/>
</dbReference>
<gene>
    <name evidence="2" type="ORF">PGLA1383_LOCUS22053</name>
</gene>
<dbReference type="Gene3D" id="1.20.1050.10">
    <property type="match status" value="1"/>
</dbReference>
<comment type="caution">
    <text evidence="2">The sequence shown here is derived from an EMBL/GenBank/DDBJ whole genome shotgun (WGS) entry which is preliminary data.</text>
</comment>
<dbReference type="Pfam" id="PF13417">
    <property type="entry name" value="GST_N_3"/>
    <property type="match status" value="1"/>
</dbReference>
<dbReference type="InterPro" id="IPR004045">
    <property type="entry name" value="Glutathione_S-Trfase_N"/>
</dbReference>
<organism evidence="2 3">
    <name type="scientific">Polarella glacialis</name>
    <name type="common">Dinoflagellate</name>
    <dbReference type="NCBI Taxonomy" id="89957"/>
    <lineage>
        <taxon>Eukaryota</taxon>
        <taxon>Sar</taxon>
        <taxon>Alveolata</taxon>
        <taxon>Dinophyceae</taxon>
        <taxon>Suessiales</taxon>
        <taxon>Suessiaceae</taxon>
        <taxon>Polarella</taxon>
    </lineage>
</organism>
<evidence type="ECO:0000313" key="2">
    <source>
        <dbReference type="EMBL" id="CAE8603872.1"/>
    </source>
</evidence>
<dbReference type="OMA" id="ELYADEW"/>
<dbReference type="EMBL" id="CAJNNV010015834">
    <property type="protein sequence ID" value="CAE8603872.1"/>
    <property type="molecule type" value="Genomic_DNA"/>
</dbReference>
<dbReference type="Gene3D" id="3.40.30.10">
    <property type="entry name" value="Glutaredoxin"/>
    <property type="match status" value="1"/>
</dbReference>
<dbReference type="Pfam" id="PF13410">
    <property type="entry name" value="GST_C_2"/>
    <property type="match status" value="1"/>
</dbReference>
<dbReference type="InterPro" id="IPR036249">
    <property type="entry name" value="Thioredoxin-like_sf"/>
</dbReference>
<proteinExistence type="predicted"/>